<dbReference type="InterPro" id="IPR015422">
    <property type="entry name" value="PyrdxlP-dep_Trfase_small"/>
</dbReference>
<name>A0ABR7J2Q4_9FLAO</name>
<dbReference type="Proteomes" id="UP000629963">
    <property type="component" value="Unassembled WGS sequence"/>
</dbReference>
<keyword evidence="4" id="KW-0663">Pyridoxal phosphate</keyword>
<dbReference type="CDD" id="cd00609">
    <property type="entry name" value="AAT_like"/>
    <property type="match status" value="1"/>
</dbReference>
<dbReference type="EMBL" id="JACRUJ010000001">
    <property type="protein sequence ID" value="MBC5839834.1"/>
    <property type="molecule type" value="Genomic_DNA"/>
</dbReference>
<comment type="cofactor">
    <cofactor evidence="1">
        <name>pyridoxal 5'-phosphate</name>
        <dbReference type="ChEBI" id="CHEBI:597326"/>
    </cofactor>
</comment>
<feature type="domain" description="Aminotransferase class I/classII large" evidence="5">
    <location>
        <begin position="24"/>
        <end position="372"/>
    </location>
</feature>
<organism evidence="6 7">
    <name type="scientific">Flavobacterium kayseriense</name>
    <dbReference type="NCBI Taxonomy" id="2764714"/>
    <lineage>
        <taxon>Bacteria</taxon>
        <taxon>Pseudomonadati</taxon>
        <taxon>Bacteroidota</taxon>
        <taxon>Flavobacteriia</taxon>
        <taxon>Flavobacteriales</taxon>
        <taxon>Flavobacteriaceae</taxon>
        <taxon>Flavobacterium</taxon>
    </lineage>
</organism>
<evidence type="ECO:0000313" key="6">
    <source>
        <dbReference type="EMBL" id="MBC5839834.1"/>
    </source>
</evidence>
<protein>
    <submittedName>
        <fullName evidence="6">Aminotransferase class I/II-fold pyridoxal phosphate-dependent enzyme</fullName>
    </submittedName>
</protein>
<dbReference type="RefSeq" id="WP_187008456.1">
    <property type="nucleotide sequence ID" value="NZ_JACRUI010000001.1"/>
</dbReference>
<keyword evidence="3" id="KW-0808">Transferase</keyword>
<accession>A0ABR7J2Q4</accession>
<dbReference type="InterPro" id="IPR004839">
    <property type="entry name" value="Aminotransferase_I/II_large"/>
</dbReference>
<dbReference type="SUPFAM" id="SSF53383">
    <property type="entry name" value="PLP-dependent transferases"/>
    <property type="match status" value="1"/>
</dbReference>
<dbReference type="Gene3D" id="3.90.1150.10">
    <property type="entry name" value="Aspartate Aminotransferase, domain 1"/>
    <property type="match status" value="1"/>
</dbReference>
<comment type="caution">
    <text evidence="6">The sequence shown here is derived from an EMBL/GenBank/DDBJ whole genome shotgun (WGS) entry which is preliminary data.</text>
</comment>
<evidence type="ECO:0000256" key="3">
    <source>
        <dbReference type="ARBA" id="ARBA00022679"/>
    </source>
</evidence>
<dbReference type="PANTHER" id="PTHR43807:SF20">
    <property type="entry name" value="FI04487P"/>
    <property type="match status" value="1"/>
</dbReference>
<dbReference type="Pfam" id="PF00155">
    <property type="entry name" value="Aminotran_1_2"/>
    <property type="match status" value="1"/>
</dbReference>
<dbReference type="PANTHER" id="PTHR43807">
    <property type="entry name" value="FI04487P"/>
    <property type="match status" value="1"/>
</dbReference>
<dbReference type="NCBIfam" id="NF006569">
    <property type="entry name" value="PRK09082.1"/>
    <property type="match status" value="1"/>
</dbReference>
<dbReference type="InterPro" id="IPR015421">
    <property type="entry name" value="PyrdxlP-dep_Trfase_major"/>
</dbReference>
<evidence type="ECO:0000256" key="4">
    <source>
        <dbReference type="ARBA" id="ARBA00022898"/>
    </source>
</evidence>
<evidence type="ECO:0000259" key="5">
    <source>
        <dbReference type="Pfam" id="PF00155"/>
    </source>
</evidence>
<keyword evidence="7" id="KW-1185">Reference proteome</keyword>
<dbReference type="InterPro" id="IPR051326">
    <property type="entry name" value="Kynurenine-oxoglutarate_AT"/>
</dbReference>
<gene>
    <name evidence="6" type="ORF">H8R23_00280</name>
</gene>
<evidence type="ECO:0000256" key="1">
    <source>
        <dbReference type="ARBA" id="ARBA00001933"/>
    </source>
</evidence>
<evidence type="ECO:0000313" key="7">
    <source>
        <dbReference type="Proteomes" id="UP000629963"/>
    </source>
</evidence>
<evidence type="ECO:0000256" key="2">
    <source>
        <dbReference type="ARBA" id="ARBA00022576"/>
    </source>
</evidence>
<keyword evidence="2 6" id="KW-0032">Aminotransferase</keyword>
<dbReference type="GO" id="GO:0008483">
    <property type="term" value="F:transaminase activity"/>
    <property type="evidence" value="ECO:0007669"/>
    <property type="project" value="UniProtKB-KW"/>
</dbReference>
<dbReference type="InterPro" id="IPR015424">
    <property type="entry name" value="PyrdxlP-dep_Trfase"/>
</dbReference>
<dbReference type="Gene3D" id="3.40.640.10">
    <property type="entry name" value="Type I PLP-dependent aspartate aminotransferase-like (Major domain)"/>
    <property type="match status" value="1"/>
</dbReference>
<reference evidence="6 7" key="1">
    <citation type="submission" date="2020-08" db="EMBL/GenBank/DDBJ databases">
        <title>Description of novel Flavobacterium F-380 isolate.</title>
        <authorList>
            <person name="Saticioglu I.B."/>
            <person name="Duman M."/>
            <person name="Altun S."/>
        </authorList>
    </citation>
    <scope>NUCLEOTIDE SEQUENCE [LARGE SCALE GENOMIC DNA]</scope>
    <source>
        <strain evidence="6 7">F-380</strain>
    </source>
</reference>
<sequence>MSKLPNIGTSVFSVMSKMALEHNAINLSQGFPNFPVDERLTNSIAKLAKENVHQYTPMAGYPPLLYKIAALVKSSYGRIISPETEILVTAGATQGIFATIQALVESQDEVIIVDPSYDCYEAPILLCNATPVRVPLNDNYSTNWERIERACSHKTKMIIINNPHNPTGKILSYSDFTALELLLKKFPKILLLSDEVYEYITFEEKHISAHSRKILIDRCITVSSFGKSFHITGWKIGYLVAPDYLMKEIKKVHQFLVFSVNSICQVAISDYLDVVSVNSISSFYQQKRDYFRSLLTNSRFELQACEGTYFQVASYTAISNEPDVAFCKRLITEHGVAAIPISTFYENGKDLKLIRFCFAKDDATLASAANRLNQI</sequence>
<proteinExistence type="predicted"/>